<sequence>MTRLIIVLIIVLSANYYGFSQTVEPSSSVNKNTLQIELESLYAIQKEANIELKSWSIPSALFRFGLSEKIEVQLNTPILKEELWENDHLVHSLNKFDDIQVGFSVNLWEEKKMLPEASIMIRAILPTDSEFKISKLGKICSINFSNSLTKKLTLNYNIGYAVETDASKSGFYIANFTYSFSDKMRFFAENFGDFTNRKLISQNINIGAGYNFSNNFAFDLSVANGINHNMFYVGGIVTYVLSTKS</sequence>
<dbReference type="Proteomes" id="UP000199312">
    <property type="component" value="Unassembled WGS sequence"/>
</dbReference>
<dbReference type="EMBL" id="FOZP01000006">
    <property type="protein sequence ID" value="SFS63473.1"/>
    <property type="molecule type" value="Genomic_DNA"/>
</dbReference>
<protein>
    <submittedName>
        <fullName evidence="1">Putative MetA-pathway of phenol degradation</fullName>
    </submittedName>
</protein>
<evidence type="ECO:0000313" key="2">
    <source>
        <dbReference type="Proteomes" id="UP000199312"/>
    </source>
</evidence>
<dbReference type="STRING" id="593133.SAMN04488006_2422"/>
<dbReference type="Pfam" id="PF13557">
    <property type="entry name" value="Phenol_MetA_deg"/>
    <property type="match status" value="1"/>
</dbReference>
<proteinExistence type="predicted"/>
<organism evidence="1 2">
    <name type="scientific">Lutibacter maritimus</name>
    <dbReference type="NCBI Taxonomy" id="593133"/>
    <lineage>
        <taxon>Bacteria</taxon>
        <taxon>Pseudomonadati</taxon>
        <taxon>Bacteroidota</taxon>
        <taxon>Flavobacteriia</taxon>
        <taxon>Flavobacteriales</taxon>
        <taxon>Flavobacteriaceae</taxon>
        <taxon>Lutibacter</taxon>
    </lineage>
</organism>
<evidence type="ECO:0000313" key="1">
    <source>
        <dbReference type="EMBL" id="SFS63473.1"/>
    </source>
</evidence>
<dbReference type="AlphaFoldDB" id="A0A1I6RFI4"/>
<keyword evidence="2" id="KW-1185">Reference proteome</keyword>
<reference evidence="2" key="1">
    <citation type="submission" date="2016-10" db="EMBL/GenBank/DDBJ databases">
        <authorList>
            <person name="Varghese N."/>
            <person name="Submissions S."/>
        </authorList>
    </citation>
    <scope>NUCLEOTIDE SEQUENCE [LARGE SCALE GENOMIC DNA]</scope>
    <source>
        <strain evidence="2">DSM 24450</strain>
    </source>
</reference>
<dbReference type="InterPro" id="IPR025737">
    <property type="entry name" value="FApF"/>
</dbReference>
<dbReference type="RefSeq" id="WP_090227016.1">
    <property type="nucleotide sequence ID" value="NZ_FOZP01000006.1"/>
</dbReference>
<dbReference type="OrthoDB" id="1014491at2"/>
<accession>A0A1I6RFI4</accession>
<gene>
    <name evidence="1" type="ORF">SAMN04488006_2422</name>
</gene>
<name>A0A1I6RFI4_9FLAO</name>